<dbReference type="GO" id="GO:0016491">
    <property type="term" value="F:oxidoreductase activity"/>
    <property type="evidence" value="ECO:0007669"/>
    <property type="project" value="TreeGrafter"/>
</dbReference>
<protein>
    <submittedName>
        <fullName evidence="4">Uncharacterized protein</fullName>
    </submittedName>
</protein>
<dbReference type="SUPFAM" id="SSF48695">
    <property type="entry name" value="Multiheme cytochromes"/>
    <property type="match status" value="1"/>
</dbReference>
<dbReference type="EMBL" id="BDJL01000044">
    <property type="protein sequence ID" value="GAV25523.1"/>
    <property type="molecule type" value="Genomic_DNA"/>
</dbReference>
<dbReference type="STRING" id="661089.ciss_14560"/>
<evidence type="ECO:0000313" key="5">
    <source>
        <dbReference type="Proteomes" id="UP000187338"/>
    </source>
</evidence>
<dbReference type="InterPro" id="IPR054337">
    <property type="entry name" value="Mtrc-MtrF-like_dom_II/IV"/>
</dbReference>
<reference evidence="5" key="1">
    <citation type="submission" date="2016-12" db="EMBL/GenBank/DDBJ databases">
        <title>Draft Genome Sequences od Carboxydothermus pertinax and islandicus, Hydrogenogenic Carboxydotrophic Bacteria.</title>
        <authorList>
            <person name="Fukuyama Y."/>
            <person name="Ohmae K."/>
            <person name="Yoneda Y."/>
            <person name="Yoshida T."/>
            <person name="Sako Y."/>
        </authorList>
    </citation>
    <scope>NUCLEOTIDE SEQUENCE [LARGE SCALE GENOMIC DNA]</scope>
    <source>
        <strain evidence="5">SET</strain>
    </source>
</reference>
<dbReference type="InterPro" id="IPR036280">
    <property type="entry name" value="Multihaem_cyt_sf"/>
</dbReference>
<proteinExistence type="predicted"/>
<dbReference type="AlphaFoldDB" id="A0A1L8D2Z1"/>
<dbReference type="Pfam" id="PF09699">
    <property type="entry name" value="Paired_CXXCH_1"/>
    <property type="match status" value="1"/>
</dbReference>
<dbReference type="InterPro" id="IPR010177">
    <property type="entry name" value="Paired_CXXCH_1"/>
</dbReference>
<organism evidence="4 5">
    <name type="scientific">Carboxydothermus islandicus</name>
    <dbReference type="NCBI Taxonomy" id="661089"/>
    <lineage>
        <taxon>Bacteria</taxon>
        <taxon>Bacillati</taxon>
        <taxon>Bacillota</taxon>
        <taxon>Clostridia</taxon>
        <taxon>Thermoanaerobacterales</taxon>
        <taxon>Thermoanaerobacteraceae</taxon>
        <taxon>Carboxydothermus</taxon>
    </lineage>
</organism>
<keyword evidence="1" id="KW-0732">Signal</keyword>
<feature type="domain" description="Outer membrane cytochrome MtrC/MtrF-like" evidence="3">
    <location>
        <begin position="29"/>
        <end position="125"/>
    </location>
</feature>
<comment type="caution">
    <text evidence="4">The sequence shown here is derived from an EMBL/GenBank/DDBJ whole genome shotgun (WGS) entry which is preliminary data.</text>
</comment>
<gene>
    <name evidence="4" type="ORF">ciss_14560</name>
</gene>
<dbReference type="Proteomes" id="UP000187338">
    <property type="component" value="Unassembled WGS sequence"/>
</dbReference>
<evidence type="ECO:0000259" key="2">
    <source>
        <dbReference type="Pfam" id="PF09699"/>
    </source>
</evidence>
<dbReference type="Gene3D" id="1.10.1130.10">
    <property type="entry name" value="Flavocytochrome C3, Chain A"/>
    <property type="match status" value="1"/>
</dbReference>
<dbReference type="PANTHER" id="PTHR35038:SF6">
    <property type="entry name" value="SURFACE LOCALIZED DECAHEME CYTOCHROME C LIPOPROTEIN"/>
    <property type="match status" value="1"/>
</dbReference>
<sequence>YRHQVGFDATEFTSIDAVKAIGLKFEINEGKNIMTCLTCHYAHGTSETLWNKSLPAEYQGTELAGSSALKRAPNMGTCEACHQKGAGNEGYLANTTHTGGLTPADYLLALGSYVEEENCADCHPSYSGIVEDAEGNVTSMWSHPAVPGTDGYSYLCQGCHGPASNHIKSPSSFNIINPGKWGYVQQVDSCAGTDCHGDGSSALKTGSNSIGNYQYYEYTGVLEEVSEYKLSLHYNSASYSCSTCHNVHRVVNGDGEPNEGLLRMDSANQLCASCHDVGAGFDWSNYMPDKNSSNPDMPLYVHTFKFTDTVGNVIDTLGRR</sequence>
<name>A0A1L8D2Z1_9THEO</name>
<dbReference type="InterPro" id="IPR051829">
    <property type="entry name" value="Multiheme_Cytochr_ET"/>
</dbReference>
<dbReference type="PANTHER" id="PTHR35038">
    <property type="entry name" value="DISSIMILATORY SULFITE REDUCTASE SIRA"/>
    <property type="match status" value="1"/>
</dbReference>
<evidence type="ECO:0000259" key="3">
    <source>
        <dbReference type="Pfam" id="PF22113"/>
    </source>
</evidence>
<evidence type="ECO:0000313" key="4">
    <source>
        <dbReference type="EMBL" id="GAV25523.1"/>
    </source>
</evidence>
<feature type="non-terminal residue" evidence="4">
    <location>
        <position position="1"/>
    </location>
</feature>
<feature type="domain" description="Doubled CXXCH motif" evidence="2">
    <location>
        <begin position="237"/>
        <end position="277"/>
    </location>
</feature>
<keyword evidence="5" id="KW-1185">Reference proteome</keyword>
<dbReference type="Pfam" id="PF22113">
    <property type="entry name" value="Mtrc-MtrF_II-IV_dom"/>
    <property type="match status" value="1"/>
</dbReference>
<evidence type="ECO:0000256" key="1">
    <source>
        <dbReference type="ARBA" id="ARBA00022729"/>
    </source>
</evidence>
<dbReference type="RefSeq" id="WP_235837272.1">
    <property type="nucleotide sequence ID" value="NZ_BDJL01000044.1"/>
</dbReference>
<accession>A0A1L8D2Z1</accession>